<name>A0A1F5AZ84_9BACT</name>
<dbReference type="InterPro" id="IPR029063">
    <property type="entry name" value="SAM-dependent_MTases_sf"/>
</dbReference>
<comment type="caution">
    <text evidence="1">The sequence shown here is derived from an EMBL/GenBank/DDBJ whole genome shotgun (WGS) entry which is preliminary data.</text>
</comment>
<feature type="non-terminal residue" evidence="1">
    <location>
        <position position="42"/>
    </location>
</feature>
<proteinExistence type="predicted"/>
<organism evidence="1 2">
    <name type="scientific">Candidatus Azambacteria bacterium RBG_16_47_10</name>
    <dbReference type="NCBI Taxonomy" id="1797292"/>
    <lineage>
        <taxon>Bacteria</taxon>
        <taxon>Candidatus Azamiibacteriota</taxon>
    </lineage>
</organism>
<dbReference type="InterPro" id="IPR002903">
    <property type="entry name" value="RsmH"/>
</dbReference>
<protein>
    <submittedName>
        <fullName evidence="1">16S rRNA (Cytosine(1402)-N(4))-methyltransferase</fullName>
    </submittedName>
</protein>
<gene>
    <name evidence="1" type="ORF">A2Z10_03420</name>
</gene>
<dbReference type="GO" id="GO:0032259">
    <property type="term" value="P:methylation"/>
    <property type="evidence" value="ECO:0007669"/>
    <property type="project" value="UniProtKB-KW"/>
</dbReference>
<reference evidence="1 2" key="1">
    <citation type="journal article" date="2016" name="Nat. Commun.">
        <title>Thousands of microbial genomes shed light on interconnected biogeochemical processes in an aquifer system.</title>
        <authorList>
            <person name="Anantharaman K."/>
            <person name="Brown C.T."/>
            <person name="Hug L.A."/>
            <person name="Sharon I."/>
            <person name="Castelle C.J."/>
            <person name="Probst A.J."/>
            <person name="Thomas B.C."/>
            <person name="Singh A."/>
            <person name="Wilkins M.J."/>
            <person name="Karaoz U."/>
            <person name="Brodie E.L."/>
            <person name="Williams K.H."/>
            <person name="Hubbard S.S."/>
            <person name="Banfield J.F."/>
        </authorList>
    </citation>
    <scope>NUCLEOTIDE SEQUENCE [LARGE SCALE GENOMIC DNA]</scope>
</reference>
<accession>A0A1F5AZ84</accession>
<dbReference type="EMBL" id="MEYI01000037">
    <property type="protein sequence ID" value="OGD23514.1"/>
    <property type="molecule type" value="Genomic_DNA"/>
</dbReference>
<dbReference type="AlphaFoldDB" id="A0A1F5AZ84"/>
<dbReference type="Pfam" id="PF01795">
    <property type="entry name" value="Methyltransf_5"/>
    <property type="match status" value="1"/>
</dbReference>
<sequence length="42" mass="4590">MMNDTIHIPVLLHEIIDIFQPLPGQCFVDGTANGGGHAFALW</sequence>
<dbReference type="SUPFAM" id="SSF53335">
    <property type="entry name" value="S-adenosyl-L-methionine-dependent methyltransferases"/>
    <property type="match status" value="1"/>
</dbReference>
<evidence type="ECO:0000313" key="1">
    <source>
        <dbReference type="EMBL" id="OGD23514.1"/>
    </source>
</evidence>
<dbReference type="Gene3D" id="3.40.50.150">
    <property type="entry name" value="Vaccinia Virus protein VP39"/>
    <property type="match status" value="1"/>
</dbReference>
<dbReference type="GO" id="GO:0008168">
    <property type="term" value="F:methyltransferase activity"/>
    <property type="evidence" value="ECO:0007669"/>
    <property type="project" value="UniProtKB-KW"/>
</dbReference>
<keyword evidence="1" id="KW-0808">Transferase</keyword>
<dbReference type="Proteomes" id="UP000176639">
    <property type="component" value="Unassembled WGS sequence"/>
</dbReference>
<keyword evidence="1" id="KW-0489">Methyltransferase</keyword>
<evidence type="ECO:0000313" key="2">
    <source>
        <dbReference type="Proteomes" id="UP000176639"/>
    </source>
</evidence>